<dbReference type="eggNOG" id="ENOG50331ZJ">
    <property type="taxonomic scope" value="Bacteria"/>
</dbReference>
<evidence type="ECO:0000313" key="3">
    <source>
        <dbReference type="Proteomes" id="UP000182124"/>
    </source>
</evidence>
<dbReference type="Proteomes" id="UP000182124">
    <property type="component" value="Unassembled WGS sequence"/>
</dbReference>
<keyword evidence="1" id="KW-0472">Membrane</keyword>
<sequence>MKRRHEQKLIILALLLLICFNLPIVLLFDSAGSLAGIPVIYFYLFSVCVFSILISLYIVNRYHE</sequence>
<feature type="transmembrane region" description="Helical" evidence="1">
    <location>
        <begin position="9"/>
        <end position="28"/>
    </location>
</feature>
<evidence type="ECO:0000313" key="2">
    <source>
        <dbReference type="EMBL" id="SCX07593.1"/>
    </source>
</evidence>
<gene>
    <name evidence="2" type="ORF">SAMN02927925_01194</name>
</gene>
<organism evidence="2 3">
    <name type="scientific">Flavobacterium saliperosum</name>
    <dbReference type="NCBI Taxonomy" id="329186"/>
    <lineage>
        <taxon>Bacteria</taxon>
        <taxon>Pseudomonadati</taxon>
        <taxon>Bacteroidota</taxon>
        <taxon>Flavobacteriia</taxon>
        <taxon>Flavobacteriales</taxon>
        <taxon>Flavobacteriaceae</taxon>
        <taxon>Flavobacterium</taxon>
    </lineage>
</organism>
<dbReference type="AlphaFoldDB" id="A0A1G4VJ97"/>
<keyword evidence="1" id="KW-1133">Transmembrane helix</keyword>
<dbReference type="EMBL" id="FMTY01000002">
    <property type="protein sequence ID" value="SCX07593.1"/>
    <property type="molecule type" value="Genomic_DNA"/>
</dbReference>
<dbReference type="STRING" id="329186.SAMN02927925_01194"/>
<proteinExistence type="predicted"/>
<accession>A0A1G4VJ97</accession>
<keyword evidence="1" id="KW-0812">Transmembrane</keyword>
<evidence type="ECO:0000256" key="1">
    <source>
        <dbReference type="SAM" id="Phobius"/>
    </source>
</evidence>
<reference evidence="2 3" key="1">
    <citation type="submission" date="2016-10" db="EMBL/GenBank/DDBJ databases">
        <authorList>
            <person name="de Groot N.N."/>
        </authorList>
    </citation>
    <scope>NUCLEOTIDE SEQUENCE [LARGE SCALE GENOMIC DNA]</scope>
    <source>
        <strain evidence="2 3">CGMCC 1.3801</strain>
    </source>
</reference>
<protein>
    <submittedName>
        <fullName evidence="2">Uncharacterized protein</fullName>
    </submittedName>
</protein>
<feature type="transmembrane region" description="Helical" evidence="1">
    <location>
        <begin position="40"/>
        <end position="59"/>
    </location>
</feature>
<name>A0A1G4VJ97_9FLAO</name>